<evidence type="ECO:0000313" key="2">
    <source>
        <dbReference type="EMBL" id="KFM70309.1"/>
    </source>
</evidence>
<reference evidence="2 3" key="1">
    <citation type="submission" date="2013-11" db="EMBL/GenBank/DDBJ databases">
        <title>Genome sequencing of Stegodyphus mimosarum.</title>
        <authorList>
            <person name="Bechsgaard J."/>
        </authorList>
    </citation>
    <scope>NUCLEOTIDE SEQUENCE [LARGE SCALE GENOMIC DNA]</scope>
</reference>
<sequence>MYSVEEHVFIVLKYHQLNHSLTATRRSFQMQFQVTKGPGGKTIHELLKKFQQTGKVADVLVENVGLMHSVVIPENAMRLAAVIECHSNKSVRRLPAESRITPSSTYRILRKTLHMFPYKIQCWHAIPVKS</sequence>
<name>A0A087TYX0_STEMI</name>
<dbReference type="OrthoDB" id="6435611at2759"/>
<dbReference type="EMBL" id="KK117376">
    <property type="protein sequence ID" value="KFM70309.1"/>
    <property type="molecule type" value="Genomic_DNA"/>
</dbReference>
<dbReference type="Pfam" id="PF16087">
    <property type="entry name" value="DUF4817"/>
    <property type="match status" value="1"/>
</dbReference>
<proteinExistence type="predicted"/>
<dbReference type="AlphaFoldDB" id="A0A087TYX0"/>
<accession>A0A087TYX0</accession>
<evidence type="ECO:0000259" key="1">
    <source>
        <dbReference type="Pfam" id="PF16087"/>
    </source>
</evidence>
<evidence type="ECO:0000313" key="3">
    <source>
        <dbReference type="Proteomes" id="UP000054359"/>
    </source>
</evidence>
<keyword evidence="3" id="KW-1185">Reference proteome</keyword>
<gene>
    <name evidence="2" type="ORF">X975_19836</name>
</gene>
<feature type="domain" description="DUF4817" evidence="1">
    <location>
        <begin position="3"/>
        <end position="57"/>
    </location>
</feature>
<dbReference type="OMA" id="AAVIECH"/>
<organism evidence="2 3">
    <name type="scientific">Stegodyphus mimosarum</name>
    <name type="common">African social velvet spider</name>
    <dbReference type="NCBI Taxonomy" id="407821"/>
    <lineage>
        <taxon>Eukaryota</taxon>
        <taxon>Metazoa</taxon>
        <taxon>Ecdysozoa</taxon>
        <taxon>Arthropoda</taxon>
        <taxon>Chelicerata</taxon>
        <taxon>Arachnida</taxon>
        <taxon>Araneae</taxon>
        <taxon>Araneomorphae</taxon>
        <taxon>Entelegynae</taxon>
        <taxon>Eresoidea</taxon>
        <taxon>Eresidae</taxon>
        <taxon>Stegodyphus</taxon>
    </lineage>
</organism>
<dbReference type="InterPro" id="IPR032135">
    <property type="entry name" value="DUF4817"/>
</dbReference>
<protein>
    <recommendedName>
        <fullName evidence="1">DUF4817 domain-containing protein</fullName>
    </recommendedName>
</protein>
<dbReference type="Proteomes" id="UP000054359">
    <property type="component" value="Unassembled WGS sequence"/>
</dbReference>
<feature type="non-terminal residue" evidence="2">
    <location>
        <position position="130"/>
    </location>
</feature>